<dbReference type="PANTHER" id="PTHR42988:SF2">
    <property type="entry name" value="CYCLIC NUCLEOTIDE PHOSPHODIESTERASE CBUA0032-RELATED"/>
    <property type="match status" value="1"/>
</dbReference>
<accession>A0ABY1I077</accession>
<gene>
    <name evidence="6" type="ORF">SAMN02745911_0063</name>
</gene>
<keyword evidence="1" id="KW-0479">Metal-binding</keyword>
<dbReference type="InterPro" id="IPR004843">
    <property type="entry name" value="Calcineurin-like_PHP"/>
</dbReference>
<reference evidence="6 7" key="1">
    <citation type="submission" date="2016-11" db="EMBL/GenBank/DDBJ databases">
        <authorList>
            <person name="Varghese N."/>
            <person name="Submissions S."/>
        </authorList>
    </citation>
    <scope>NUCLEOTIDE SEQUENCE [LARGE SCALE GENOMIC DNA]</scope>
    <source>
        <strain evidence="6 7">DSM 21988</strain>
    </source>
</reference>
<dbReference type="InterPro" id="IPR050884">
    <property type="entry name" value="CNP_phosphodiesterase-III"/>
</dbReference>
<evidence type="ECO:0000256" key="1">
    <source>
        <dbReference type="ARBA" id="ARBA00022723"/>
    </source>
</evidence>
<organism evidence="6 7">
    <name type="scientific">Aureimonas altamirensis DSM 21988</name>
    <dbReference type="NCBI Taxonomy" id="1121026"/>
    <lineage>
        <taxon>Bacteria</taxon>
        <taxon>Pseudomonadati</taxon>
        <taxon>Pseudomonadota</taxon>
        <taxon>Alphaproteobacteria</taxon>
        <taxon>Hyphomicrobiales</taxon>
        <taxon>Aurantimonadaceae</taxon>
        <taxon>Aureimonas</taxon>
    </lineage>
</organism>
<dbReference type="Gene3D" id="3.60.21.10">
    <property type="match status" value="1"/>
</dbReference>
<keyword evidence="7" id="KW-1185">Reference proteome</keyword>
<evidence type="ECO:0000256" key="3">
    <source>
        <dbReference type="ARBA" id="ARBA00023004"/>
    </source>
</evidence>
<protein>
    <submittedName>
        <fullName evidence="6">3',5'-cyclic AMP phosphodiesterase CpdA</fullName>
    </submittedName>
</protein>
<evidence type="ECO:0000256" key="4">
    <source>
        <dbReference type="ARBA" id="ARBA00025742"/>
    </source>
</evidence>
<evidence type="ECO:0000256" key="2">
    <source>
        <dbReference type="ARBA" id="ARBA00022801"/>
    </source>
</evidence>
<keyword evidence="3" id="KW-0408">Iron</keyword>
<dbReference type="Pfam" id="PF00149">
    <property type="entry name" value="Metallophos"/>
    <property type="match status" value="1"/>
</dbReference>
<dbReference type="SUPFAM" id="SSF56300">
    <property type="entry name" value="Metallo-dependent phosphatases"/>
    <property type="match status" value="1"/>
</dbReference>
<dbReference type="Proteomes" id="UP000184290">
    <property type="component" value="Unassembled WGS sequence"/>
</dbReference>
<dbReference type="EMBL" id="FQZC01000001">
    <property type="protein sequence ID" value="SHI40309.1"/>
    <property type="molecule type" value="Genomic_DNA"/>
</dbReference>
<feature type="domain" description="Calcineurin-like phosphoesterase" evidence="5">
    <location>
        <begin position="2"/>
        <end position="226"/>
    </location>
</feature>
<dbReference type="PANTHER" id="PTHR42988">
    <property type="entry name" value="PHOSPHOHYDROLASE"/>
    <property type="match status" value="1"/>
</dbReference>
<sequence length="316" mass="34639">MFRLAHLSDIHLGPLPEVSYRELASKRITGYINWQRNRKRAMFGDTLLNLVADLRQQKPDHVAVTGDLVNLATKTEVDGARLWLEDLGKPDWVSLVPGNHDAYVPGALNRACREWDGYMTGDDGLSFDDRRFPYMRVRGPVAIIGTSSAEATAPFFATGSFKRRQALQTARLLTQAHGLGLFRVVLIHHPPVPGAAAWSKRLIGKQFFSRVIHDAGAELVLHGHTHLDTLYWLTGPGGVKVPVCGVPSASQSAGHDKPAARYSLFEIDGGPGEWSLTQRERGYGQHGEAIGWVRQRRLLGDGTTAEAQAEAVGTAP</sequence>
<evidence type="ECO:0000313" key="6">
    <source>
        <dbReference type="EMBL" id="SHI40309.1"/>
    </source>
</evidence>
<comment type="similarity">
    <text evidence="4">Belongs to the cyclic nucleotide phosphodiesterase class-III family.</text>
</comment>
<evidence type="ECO:0000259" key="5">
    <source>
        <dbReference type="Pfam" id="PF00149"/>
    </source>
</evidence>
<comment type="caution">
    <text evidence="6">The sequence shown here is derived from an EMBL/GenBank/DDBJ whole genome shotgun (WGS) entry which is preliminary data.</text>
</comment>
<proteinExistence type="inferred from homology"/>
<dbReference type="InterPro" id="IPR029052">
    <property type="entry name" value="Metallo-depent_PP-like"/>
</dbReference>
<name>A0ABY1I077_9HYPH</name>
<keyword evidence="2" id="KW-0378">Hydrolase</keyword>
<dbReference type="RefSeq" id="WP_060600448.1">
    <property type="nucleotide sequence ID" value="NZ_FQZC01000001.1"/>
</dbReference>
<evidence type="ECO:0000313" key="7">
    <source>
        <dbReference type="Proteomes" id="UP000184290"/>
    </source>
</evidence>